<dbReference type="eggNOG" id="ENOG502ZVK0">
    <property type="taxonomic scope" value="Bacteria"/>
</dbReference>
<dbReference type="STRING" id="1184609.KILIM_007_00660"/>
<organism evidence="2 3">
    <name type="scientific">Kineosphaera limosa NBRC 100340</name>
    <dbReference type="NCBI Taxonomy" id="1184609"/>
    <lineage>
        <taxon>Bacteria</taxon>
        <taxon>Bacillati</taxon>
        <taxon>Actinomycetota</taxon>
        <taxon>Actinomycetes</taxon>
        <taxon>Micrococcales</taxon>
        <taxon>Dermatophilaceae</taxon>
        <taxon>Kineosphaera</taxon>
    </lineage>
</organism>
<evidence type="ECO:0000313" key="3">
    <source>
        <dbReference type="Proteomes" id="UP000008366"/>
    </source>
</evidence>
<name>K6WR98_9MICO</name>
<comment type="caution">
    <text evidence="2">The sequence shown here is derived from an EMBL/GenBank/DDBJ whole genome shotgun (WGS) entry which is preliminary data.</text>
</comment>
<protein>
    <recommendedName>
        <fullName evidence="1">DUF7701 domain-containing protein</fullName>
    </recommendedName>
</protein>
<dbReference type="OrthoDB" id="4763567at2"/>
<keyword evidence="3" id="KW-1185">Reference proteome</keyword>
<reference evidence="2 3" key="1">
    <citation type="submission" date="2012-08" db="EMBL/GenBank/DDBJ databases">
        <title>Whole genome shotgun sequence of Kineosphaera limosa NBRC 100340.</title>
        <authorList>
            <person name="Yoshida I."/>
            <person name="Isaki S."/>
            <person name="Hosoyama A."/>
            <person name="Tsuchikane K."/>
            <person name="Katsumata H."/>
            <person name="Ando Y."/>
            <person name="Ohji S."/>
            <person name="Hamada M."/>
            <person name="Tamura T."/>
            <person name="Yamazoe A."/>
            <person name="Yamazaki S."/>
            <person name="Fujita N."/>
        </authorList>
    </citation>
    <scope>NUCLEOTIDE SEQUENCE [LARGE SCALE GENOMIC DNA]</scope>
    <source>
        <strain evidence="2 3">NBRC 100340</strain>
    </source>
</reference>
<proteinExistence type="predicted"/>
<dbReference type="RefSeq" id="WP_006591160.1">
    <property type="nucleotide sequence ID" value="NZ_BAHD01000007.1"/>
</dbReference>
<dbReference type="InterPro" id="IPR056118">
    <property type="entry name" value="DUF7701"/>
</dbReference>
<gene>
    <name evidence="2" type="ORF">KILIM_007_00660</name>
</gene>
<dbReference type="Proteomes" id="UP000008366">
    <property type="component" value="Unassembled WGS sequence"/>
</dbReference>
<evidence type="ECO:0000259" key="1">
    <source>
        <dbReference type="Pfam" id="PF24792"/>
    </source>
</evidence>
<feature type="domain" description="DUF7701" evidence="1">
    <location>
        <begin position="4"/>
        <end position="94"/>
    </location>
</feature>
<dbReference type="EMBL" id="BAHD01000007">
    <property type="protein sequence ID" value="GAB94627.1"/>
    <property type="molecule type" value="Genomic_DNA"/>
</dbReference>
<evidence type="ECO:0000313" key="2">
    <source>
        <dbReference type="EMBL" id="GAB94627.1"/>
    </source>
</evidence>
<accession>K6WR98</accession>
<dbReference type="Pfam" id="PF24792">
    <property type="entry name" value="DUF7701"/>
    <property type="match status" value="1"/>
</dbReference>
<dbReference type="AlphaFoldDB" id="K6WR98"/>
<sequence>MALNYIDEIAARIEATLDPEQRPDDDAWALYRLYALLVLVKGVDVSLEDVHDAWSVWMATINPKHDALVPFSSLDPAKRSEDGPYAQAIAAVARVLNSQSFDGTGAR</sequence>